<feature type="signal peptide" evidence="1">
    <location>
        <begin position="1"/>
        <end position="21"/>
    </location>
</feature>
<evidence type="ECO:0008006" key="4">
    <source>
        <dbReference type="Google" id="ProtNLM"/>
    </source>
</evidence>
<keyword evidence="1" id="KW-0732">Signal</keyword>
<reference evidence="2" key="1">
    <citation type="journal article" date="2014" name="Int. J. Syst. Evol. Microbiol.">
        <title>Complete genome sequence of Corynebacterium casei LMG S-19264T (=DSM 44701T), isolated from a smear-ripened cheese.</title>
        <authorList>
            <consortium name="US DOE Joint Genome Institute (JGI-PGF)"/>
            <person name="Walter F."/>
            <person name="Albersmeier A."/>
            <person name="Kalinowski J."/>
            <person name="Ruckert C."/>
        </authorList>
    </citation>
    <scope>NUCLEOTIDE SEQUENCE</scope>
    <source>
        <strain evidence="2">KCTC 32513</strain>
    </source>
</reference>
<proteinExistence type="predicted"/>
<dbReference type="AlphaFoldDB" id="A0A8J3CN92"/>
<evidence type="ECO:0000256" key="1">
    <source>
        <dbReference type="SAM" id="SignalP"/>
    </source>
</evidence>
<organism evidence="2 3">
    <name type="scientific">Algimonas arctica</name>
    <dbReference type="NCBI Taxonomy" id="1479486"/>
    <lineage>
        <taxon>Bacteria</taxon>
        <taxon>Pseudomonadati</taxon>
        <taxon>Pseudomonadota</taxon>
        <taxon>Alphaproteobacteria</taxon>
        <taxon>Maricaulales</taxon>
        <taxon>Robiginitomaculaceae</taxon>
        <taxon>Algimonas</taxon>
    </lineage>
</organism>
<dbReference type="PROSITE" id="PS51257">
    <property type="entry name" value="PROKAR_LIPOPROTEIN"/>
    <property type="match status" value="1"/>
</dbReference>
<dbReference type="InterPro" id="IPR036280">
    <property type="entry name" value="Multihaem_cyt_sf"/>
</dbReference>
<reference evidence="2" key="2">
    <citation type="submission" date="2020-09" db="EMBL/GenBank/DDBJ databases">
        <authorList>
            <person name="Sun Q."/>
            <person name="Kim S."/>
        </authorList>
    </citation>
    <scope>NUCLEOTIDE SEQUENCE</scope>
    <source>
        <strain evidence="2">KCTC 32513</strain>
    </source>
</reference>
<dbReference type="SUPFAM" id="SSF48695">
    <property type="entry name" value="Multiheme cytochromes"/>
    <property type="match status" value="1"/>
</dbReference>
<keyword evidence="3" id="KW-1185">Reference proteome</keyword>
<gene>
    <name evidence="2" type="ORF">GCM10009069_09040</name>
</gene>
<dbReference type="Proteomes" id="UP000634004">
    <property type="component" value="Unassembled WGS sequence"/>
</dbReference>
<dbReference type="RefSeq" id="WP_189495890.1">
    <property type="nucleotide sequence ID" value="NZ_BMZH01000003.1"/>
</dbReference>
<accession>A0A8J3CN92</accession>
<feature type="chain" id="PRO_5035217345" description="Cytochrome c domain-containing protein" evidence="1">
    <location>
        <begin position="22"/>
        <end position="344"/>
    </location>
</feature>
<sequence length="344" mass="36685">MKRFVLIVAGLLAACSQGSDSVVFHAASNPATLADWNVLDIRQGHLVPSGGSTVYEVNAPLFTDYAHKMRTIYSPSVAPVRDDGSLDFAVGTVISKTFYYPENETGTVITPDNGRDAIDLSTHRLIETRLMVLRETGWSPVSYVWNEAETEARLKRTGAVVPLTLSGTDFAYVVPNENQCAGCHATDMTTKVLHPLGATGPQIKNRGHMVVSGIMQHGATAVQADYRDTNLSLDDRARSYLAGNCAHCHNPVGPADTSGLDLSLSAQVGPEMGRCKPPIAAGSGTGGHKFSIMPGDPDNSIMTYRLASTDPGSMMPELGRGLVHAEGVALIREWIAEMDGDCGT</sequence>
<protein>
    <recommendedName>
        <fullName evidence="4">Cytochrome c domain-containing protein</fullName>
    </recommendedName>
</protein>
<evidence type="ECO:0000313" key="3">
    <source>
        <dbReference type="Proteomes" id="UP000634004"/>
    </source>
</evidence>
<dbReference type="EMBL" id="BMZH01000003">
    <property type="protein sequence ID" value="GHA88280.1"/>
    <property type="molecule type" value="Genomic_DNA"/>
</dbReference>
<name>A0A8J3CN92_9PROT</name>
<evidence type="ECO:0000313" key="2">
    <source>
        <dbReference type="EMBL" id="GHA88280.1"/>
    </source>
</evidence>
<comment type="caution">
    <text evidence="2">The sequence shown here is derived from an EMBL/GenBank/DDBJ whole genome shotgun (WGS) entry which is preliminary data.</text>
</comment>